<feature type="compositionally biased region" description="Low complexity" evidence="1">
    <location>
        <begin position="391"/>
        <end position="400"/>
    </location>
</feature>
<evidence type="ECO:0000313" key="2">
    <source>
        <dbReference type="EMBL" id="PIK37441.1"/>
    </source>
</evidence>
<gene>
    <name evidence="2" type="ORF">BSL78_25723</name>
</gene>
<feature type="region of interest" description="Disordered" evidence="1">
    <location>
        <begin position="173"/>
        <end position="207"/>
    </location>
</feature>
<dbReference type="Gene3D" id="3.50.50.60">
    <property type="entry name" value="FAD/NAD(P)-binding domain"/>
    <property type="match status" value="1"/>
</dbReference>
<dbReference type="Proteomes" id="UP000230750">
    <property type="component" value="Unassembled WGS sequence"/>
</dbReference>
<feature type="region of interest" description="Disordered" evidence="1">
    <location>
        <begin position="369"/>
        <end position="431"/>
    </location>
</feature>
<dbReference type="EMBL" id="MRZV01001504">
    <property type="protein sequence ID" value="PIK37441.1"/>
    <property type="molecule type" value="Genomic_DNA"/>
</dbReference>
<comment type="caution">
    <text evidence="2">The sequence shown here is derived from an EMBL/GenBank/DDBJ whole genome shotgun (WGS) entry which is preliminary data.</text>
</comment>
<dbReference type="InterPro" id="IPR036188">
    <property type="entry name" value="FAD/NAD-bd_sf"/>
</dbReference>
<protein>
    <submittedName>
        <fullName evidence="2">Uncharacterized protein</fullName>
    </submittedName>
</protein>
<organism evidence="2 3">
    <name type="scientific">Stichopus japonicus</name>
    <name type="common">Sea cucumber</name>
    <dbReference type="NCBI Taxonomy" id="307972"/>
    <lineage>
        <taxon>Eukaryota</taxon>
        <taxon>Metazoa</taxon>
        <taxon>Echinodermata</taxon>
        <taxon>Eleutherozoa</taxon>
        <taxon>Echinozoa</taxon>
        <taxon>Holothuroidea</taxon>
        <taxon>Aspidochirotacea</taxon>
        <taxon>Aspidochirotida</taxon>
        <taxon>Stichopodidae</taxon>
        <taxon>Apostichopus</taxon>
    </lineage>
</organism>
<proteinExistence type="predicted"/>
<evidence type="ECO:0000313" key="3">
    <source>
        <dbReference type="Proteomes" id="UP000230750"/>
    </source>
</evidence>
<feature type="compositionally biased region" description="Basic and acidic residues" evidence="1">
    <location>
        <begin position="401"/>
        <end position="412"/>
    </location>
</feature>
<evidence type="ECO:0000256" key="1">
    <source>
        <dbReference type="SAM" id="MobiDB-lite"/>
    </source>
</evidence>
<dbReference type="OrthoDB" id="20799at2759"/>
<dbReference type="STRING" id="307972.A0A2G8JNU7"/>
<feature type="region of interest" description="Disordered" evidence="1">
    <location>
        <begin position="241"/>
        <end position="290"/>
    </location>
</feature>
<name>A0A2G8JNU7_STIJA</name>
<reference evidence="2 3" key="1">
    <citation type="journal article" date="2017" name="PLoS Biol.">
        <title>The sea cucumber genome provides insights into morphological evolution and visceral regeneration.</title>
        <authorList>
            <person name="Zhang X."/>
            <person name="Sun L."/>
            <person name="Yuan J."/>
            <person name="Sun Y."/>
            <person name="Gao Y."/>
            <person name="Zhang L."/>
            <person name="Li S."/>
            <person name="Dai H."/>
            <person name="Hamel J.F."/>
            <person name="Liu C."/>
            <person name="Yu Y."/>
            <person name="Liu S."/>
            <person name="Lin W."/>
            <person name="Guo K."/>
            <person name="Jin S."/>
            <person name="Xu P."/>
            <person name="Storey K.B."/>
            <person name="Huan P."/>
            <person name="Zhang T."/>
            <person name="Zhou Y."/>
            <person name="Zhang J."/>
            <person name="Lin C."/>
            <person name="Li X."/>
            <person name="Xing L."/>
            <person name="Huo D."/>
            <person name="Sun M."/>
            <person name="Wang L."/>
            <person name="Mercier A."/>
            <person name="Li F."/>
            <person name="Yang H."/>
            <person name="Xiang J."/>
        </authorList>
    </citation>
    <scope>NUCLEOTIDE SEQUENCE [LARGE SCALE GENOMIC DNA]</scope>
    <source>
        <strain evidence="2">Shaxun</strain>
        <tissue evidence="2">Muscle</tissue>
    </source>
</reference>
<feature type="compositionally biased region" description="Basic and acidic residues" evidence="1">
    <location>
        <begin position="268"/>
        <end position="279"/>
    </location>
</feature>
<dbReference type="AlphaFoldDB" id="A0A2G8JNU7"/>
<keyword evidence="3" id="KW-1185">Reference proteome</keyword>
<accession>A0A2G8JNU7</accession>
<sequence>MEVAVFSTKLPKFDFEVNHSNRPDVAMFDFTSVYQACHAALIREKNGHKLLACMVGDGLYQPFWPQGTGCGRGFISAFNAAWMIRDWALGEKDPLTILAERETLYLTLPMTPGNLSAAHDSYSIDPKSRYKLVQDRVVVKEEEVKHLYNPEEHGKVKRIKREFEDPWESVIANKNMNRRGSQDNNLSDESENSENEGMIPSKEGTLYSSTEYQEVADKYFKDNSERESIKVKKAAMLDGNSAKKNVQWQAGKGQEKNSESESVIPVEEGTKHSDASTEDKEADGEGPEVNSENEMMMMMAKKVMMMNSNITEEDSEPRVAGEKNSKAELIQLKKSVMINGKIVKPEDQCFAGDRSSDNELIMLKEAAMGNFNDETTQDQDVFGESSEENSENASNSPVPEEMIHGSGKDEKIGGTGPVGGSENRSTVGERATVGDDRLAQTMEWNVAKNETMMGNKAAMMMDGSHGNTEDQQLMVDDLLEENSENELMMPGKVVMMNDHVVKTDDQVAVGEEFLVRKIDFSLVYHKVKEAYSECPM</sequence>